<evidence type="ECO:0000313" key="2">
    <source>
        <dbReference type="EMBL" id="EKB44545.1"/>
    </source>
</evidence>
<protein>
    <recommendedName>
        <fullName evidence="1">Methyltransferase domain-containing protein</fullName>
    </recommendedName>
</protein>
<dbReference type="Proteomes" id="UP000004738">
    <property type="component" value="Unassembled WGS sequence"/>
</dbReference>
<dbReference type="SUPFAM" id="SSF53335">
    <property type="entry name" value="S-adenosyl-L-methionine-dependent methyltransferases"/>
    <property type="match status" value="1"/>
</dbReference>
<dbReference type="InterPro" id="IPR025714">
    <property type="entry name" value="Methyltranfer_dom"/>
</dbReference>
<dbReference type="EMBL" id="AMCK01000014">
    <property type="protein sequence ID" value="EKB44545.1"/>
    <property type="molecule type" value="Genomic_DNA"/>
</dbReference>
<dbReference type="CDD" id="cd02440">
    <property type="entry name" value="AdoMet_MTases"/>
    <property type="match status" value="1"/>
</dbReference>
<feature type="domain" description="Methyltransferase" evidence="1">
    <location>
        <begin position="46"/>
        <end position="162"/>
    </location>
</feature>
<sequence length="278" mass="31506">MLNNQSLLELKTLEHLLKCMKIIGDDTIQRTQLTHRIELVKTFQVKKGMKVLEIGCGQGDTTVVLADAVGETGQIVAIDIASPEYGAPITLGEAAETISQSPLGQRIDFHFATDFLQMAFDEKFDVIVLSHCSWYFESIELLKNYLQKIKQVADRICFAEWDIDYTLEPQRAHFCAANIALLYTAFTENDGNIQNLFHKTQIKELMHSEGFLITLEQTVDASYLQDGLWEIDYSNYLLNVFPEVPTKIQSLIHSYAYLMNEQAKPPLSLNSFVLCADL</sequence>
<evidence type="ECO:0000259" key="1">
    <source>
        <dbReference type="Pfam" id="PF13847"/>
    </source>
</evidence>
<comment type="caution">
    <text evidence="2">The sequence shown here is derived from an EMBL/GenBank/DDBJ whole genome shotgun (WGS) entry which is preliminary data.</text>
</comment>
<evidence type="ECO:0000313" key="3">
    <source>
        <dbReference type="Proteomes" id="UP000004738"/>
    </source>
</evidence>
<gene>
    <name evidence="2" type="ORF">B857_02647</name>
</gene>
<dbReference type="AlphaFoldDB" id="K1KKE0"/>
<name>K1KKE0_9BACL</name>
<dbReference type="PATRIC" id="fig|1224748.3.peg.2614"/>
<proteinExistence type="predicted"/>
<dbReference type="Gene3D" id="3.40.50.150">
    <property type="entry name" value="Vaccinia Virus protein VP39"/>
    <property type="match status" value="1"/>
</dbReference>
<dbReference type="InterPro" id="IPR029063">
    <property type="entry name" value="SAM-dependent_MTases_sf"/>
</dbReference>
<keyword evidence="3" id="KW-1185">Reference proteome</keyword>
<reference evidence="2 3" key="1">
    <citation type="journal article" date="2012" name="J. Bacteriol.">
        <title>Draft Genome Sequence of Bacillus isronensis Strain B3W22, Isolated from the Upper Atmosphere.</title>
        <authorList>
            <person name="Shivaji S."/>
            <person name="Ara S."/>
            <person name="Singh S.K."/>
            <person name="Bandi S."/>
            <person name="Singh A."/>
            <person name="Pinnaka A.K."/>
        </authorList>
    </citation>
    <scope>NUCLEOTIDE SEQUENCE [LARGE SCALE GENOMIC DNA]</scope>
    <source>
        <strain evidence="2 3">B3W22</strain>
    </source>
</reference>
<accession>K1KKE0</accession>
<dbReference type="Pfam" id="PF13847">
    <property type="entry name" value="Methyltransf_31"/>
    <property type="match status" value="1"/>
</dbReference>
<organism evidence="2 3">
    <name type="scientific">Solibacillus isronensis B3W22</name>
    <dbReference type="NCBI Taxonomy" id="1224748"/>
    <lineage>
        <taxon>Bacteria</taxon>
        <taxon>Bacillati</taxon>
        <taxon>Bacillota</taxon>
        <taxon>Bacilli</taxon>
        <taxon>Bacillales</taxon>
        <taxon>Caryophanaceae</taxon>
        <taxon>Solibacillus</taxon>
    </lineage>
</organism>